<evidence type="ECO:0000313" key="2">
    <source>
        <dbReference type="Proteomes" id="UP000515811"/>
    </source>
</evidence>
<reference evidence="1 2" key="1">
    <citation type="submission" date="2020-08" db="EMBL/GenBank/DDBJ databases">
        <title>Genome sequence of Diaphorobacter ruginosibacter DSM 27467T.</title>
        <authorList>
            <person name="Hyun D.-W."/>
            <person name="Bae J.-W."/>
        </authorList>
    </citation>
    <scope>NUCLEOTIDE SEQUENCE [LARGE SCALE GENOMIC DNA]</scope>
    <source>
        <strain evidence="1 2">DSM 27467</strain>
    </source>
</reference>
<dbReference type="RefSeq" id="WP_187595828.1">
    <property type="nucleotide sequence ID" value="NZ_CP060714.1"/>
</dbReference>
<keyword evidence="2" id="KW-1185">Reference proteome</keyword>
<name>A0A7G9RIY0_9BURK</name>
<organism evidence="1 2">
    <name type="scientific">Diaphorobacter ruginosibacter</name>
    <dbReference type="NCBI Taxonomy" id="1715720"/>
    <lineage>
        <taxon>Bacteria</taxon>
        <taxon>Pseudomonadati</taxon>
        <taxon>Pseudomonadota</taxon>
        <taxon>Betaproteobacteria</taxon>
        <taxon>Burkholderiales</taxon>
        <taxon>Comamonadaceae</taxon>
        <taxon>Diaphorobacter</taxon>
    </lineage>
</organism>
<dbReference type="AlphaFoldDB" id="A0A7G9RIY0"/>
<dbReference type="EMBL" id="CP060714">
    <property type="protein sequence ID" value="QNN55555.1"/>
    <property type="molecule type" value="Genomic_DNA"/>
</dbReference>
<gene>
    <name evidence="1" type="ORF">H9K76_12910</name>
</gene>
<protein>
    <submittedName>
        <fullName evidence="1">Uncharacterized protein</fullName>
    </submittedName>
</protein>
<sequence length="221" mass="23693">MPANINSHVVRLHRFMPFSAAHDQIYEEYQTGDDNLDLATVAISYAADAIRAGARCVILTGDAGHGKTHMCRRLIETSLLGHGPGSARKFLLESCDGSSAIPPASGIEGVPLRIHKDLSEIQPPSNAATLLEEAGTRGNEALVVCANEGRLRAIISSKNAGPVCRSISKLFKDSFECGVTANAEGTVHIINLNYQSVAARSDEFPDSLLRRVLVSWVSDGR</sequence>
<accession>A0A7G9RIY0</accession>
<proteinExistence type="predicted"/>
<dbReference type="KEGG" id="drg:H9K76_12910"/>
<evidence type="ECO:0000313" key="1">
    <source>
        <dbReference type="EMBL" id="QNN55555.1"/>
    </source>
</evidence>
<dbReference type="Proteomes" id="UP000515811">
    <property type="component" value="Chromosome"/>
</dbReference>